<gene>
    <name evidence="3" type="ORF">ACFO6V_09385</name>
</gene>
<reference evidence="4" key="1">
    <citation type="journal article" date="2019" name="Int. J. Syst. Evol. Microbiol.">
        <title>The Global Catalogue of Microorganisms (GCM) 10K type strain sequencing project: providing services to taxonomists for standard genome sequencing and annotation.</title>
        <authorList>
            <consortium name="The Broad Institute Genomics Platform"/>
            <consortium name="The Broad Institute Genome Sequencing Center for Infectious Disease"/>
            <person name="Wu L."/>
            <person name="Ma J."/>
        </authorList>
    </citation>
    <scope>NUCLEOTIDE SEQUENCE [LARGE SCALE GENOMIC DNA]</scope>
    <source>
        <strain evidence="4">CCUG 42722</strain>
    </source>
</reference>
<dbReference type="PRINTS" id="PR00862">
    <property type="entry name" value="PROLIGOPTASE"/>
</dbReference>
<dbReference type="InterPro" id="IPR029058">
    <property type="entry name" value="AB_hydrolase_fold"/>
</dbReference>
<comment type="similarity">
    <text evidence="1">Belongs to the peptidase S9A family.</text>
</comment>
<organism evidence="3 4">
    <name type="scientific">Promicromonospora alba</name>
    <dbReference type="NCBI Taxonomy" id="1616110"/>
    <lineage>
        <taxon>Bacteria</taxon>
        <taxon>Bacillati</taxon>
        <taxon>Actinomycetota</taxon>
        <taxon>Actinomycetes</taxon>
        <taxon>Micrococcales</taxon>
        <taxon>Promicromonosporaceae</taxon>
        <taxon>Promicromonospora</taxon>
    </lineage>
</organism>
<proteinExistence type="inferred from homology"/>
<evidence type="ECO:0000259" key="2">
    <source>
        <dbReference type="Pfam" id="PF00326"/>
    </source>
</evidence>
<dbReference type="Proteomes" id="UP001596011">
    <property type="component" value="Unassembled WGS sequence"/>
</dbReference>
<comment type="caution">
    <text evidence="3">The sequence shown here is derived from an EMBL/GenBank/DDBJ whole genome shotgun (WGS) entry which is preliminary data.</text>
</comment>
<dbReference type="Pfam" id="PF00326">
    <property type="entry name" value="Peptidase_S9"/>
    <property type="match status" value="1"/>
</dbReference>
<dbReference type="RefSeq" id="WP_377134530.1">
    <property type="nucleotide sequence ID" value="NZ_JBHSFI010000003.1"/>
</dbReference>
<evidence type="ECO:0000313" key="3">
    <source>
        <dbReference type="EMBL" id="MFC4628442.1"/>
    </source>
</evidence>
<accession>A0ABV9HDR4</accession>
<dbReference type="PANTHER" id="PTHR11757:SF19">
    <property type="entry name" value="PROLYL ENDOPEPTIDASE-LIKE"/>
    <property type="match status" value="1"/>
</dbReference>
<dbReference type="Gene3D" id="2.130.10.120">
    <property type="entry name" value="Prolyl oligopeptidase, N-terminal domain"/>
    <property type="match status" value="1"/>
</dbReference>
<dbReference type="PANTHER" id="PTHR11757">
    <property type="entry name" value="PROTEASE FAMILY S9A OLIGOPEPTIDASE"/>
    <property type="match status" value="1"/>
</dbReference>
<sequence length="600" mass="64447">MNFDDAVASEALRLRSVTDRLLSELGTADAASETRAPATRSPVWIEDGRLLYRAVGEGGGPDVAELVAGRPVGNVASWLALHDKGLVAVCLRDPGGDEYELLVFRVAQGLGRLIHSDARVSPAVRSCGDCLVWVQRDHAHRPHRVLAWSEDDGLRELYIDDDPRFRVSLGSADGRQVVVFSRGAGCSEIALAEHQNSSVGFSVAIVVPREENSVCAAALTGGYLTILDRKAQHLRVGQRGRMDRTEFPSGFFGERVGVVDGLVYVEGRMDGRAAVWCPAWGVAALWVAPYGGVIQPARVDGRRLHLGVSSPIHPLEMCIGADDGSWDVAPTPRPDVDAGRLWAGGRDGTDIPITLFRSAPADGDRPRPVLAMVYGCYGIPLDSMFDPLIALLIESGIGVALCHVRGGGEWGSDWHSAAKGRWKSRSIDDYLACVEYLADRPDVDDRRIGCLASSAGALVATSAVLRRPDLFAAAELVHPFLTPELILADEDAPLAATDWEEFGNPVSGDGWVPSVSPLAFAEQMERTDLPKFWIRAGSSDFRTPLWSIEAWLDVMTSVQGQSWPAPVVQVGAHAHSGPSDGPEARAANCLAIGWLVDALG</sequence>
<dbReference type="SUPFAM" id="SSF53474">
    <property type="entry name" value="alpha/beta-Hydrolases"/>
    <property type="match status" value="1"/>
</dbReference>
<keyword evidence="4" id="KW-1185">Reference proteome</keyword>
<evidence type="ECO:0000256" key="1">
    <source>
        <dbReference type="ARBA" id="ARBA00005228"/>
    </source>
</evidence>
<dbReference type="InterPro" id="IPR001375">
    <property type="entry name" value="Peptidase_S9_cat"/>
</dbReference>
<dbReference type="SUPFAM" id="SSF50993">
    <property type="entry name" value="Peptidase/esterase 'gauge' domain"/>
    <property type="match status" value="1"/>
</dbReference>
<evidence type="ECO:0000313" key="4">
    <source>
        <dbReference type="Proteomes" id="UP001596011"/>
    </source>
</evidence>
<dbReference type="Gene3D" id="3.40.50.1820">
    <property type="entry name" value="alpha/beta hydrolase"/>
    <property type="match status" value="1"/>
</dbReference>
<dbReference type="EMBL" id="JBHSFI010000003">
    <property type="protein sequence ID" value="MFC4628442.1"/>
    <property type="molecule type" value="Genomic_DNA"/>
</dbReference>
<feature type="domain" description="Peptidase S9 prolyl oligopeptidase catalytic" evidence="2">
    <location>
        <begin position="386"/>
        <end position="560"/>
    </location>
</feature>
<dbReference type="InterPro" id="IPR051543">
    <property type="entry name" value="Serine_Peptidase_S9A"/>
</dbReference>
<dbReference type="InterPro" id="IPR002470">
    <property type="entry name" value="Peptidase_S9A"/>
</dbReference>
<protein>
    <submittedName>
        <fullName evidence="3">Prolyl oligopeptidase family serine peptidase</fullName>
    </submittedName>
</protein>
<name>A0ABV9HDR4_9MICO</name>